<protein>
    <recommendedName>
        <fullName evidence="3">DUF5007 domain-containing protein</fullName>
    </recommendedName>
</protein>
<keyword evidence="2" id="KW-1185">Reference proteome</keyword>
<dbReference type="Proteomes" id="UP001499909">
    <property type="component" value="Unassembled WGS sequence"/>
</dbReference>
<dbReference type="PROSITE" id="PS51257">
    <property type="entry name" value="PROKAR_LIPOPROTEIN"/>
    <property type="match status" value="1"/>
</dbReference>
<gene>
    <name evidence="1" type="ORF">GCM10022406_19450</name>
</gene>
<name>A0ABP7N489_9BACT</name>
<evidence type="ECO:0000313" key="1">
    <source>
        <dbReference type="EMBL" id="GAA3935181.1"/>
    </source>
</evidence>
<proteinExistence type="predicted"/>
<sequence>MRYRLLLFAPLILLAACSKENGGPRLDLVGSARYTSTNRTLTRAGDTVTFKLFSDVRDAEKLLKHIRIFVTYSPVKNPLSYPASGYDPTTAKSDTVFTYLDSTVSAKEFVLQTTLNARTTSGREQWAFEAEDVDGNKVSRGFRLQYRNPDSLRSYHSYTAQLQAPGGSTARRSFLALLPGLTLPRYTITTNAEAKRLVDVVYVVRNSSIFLAAPNDPFVNHIGRWSTRPTEFRDPNLNKASFDNAITGDALTTLFNGAAALLPTTRTPALAKEQVYAFRTANQKSGLIYVQDIIATPVPTLILLVKVTK</sequence>
<evidence type="ECO:0000313" key="2">
    <source>
        <dbReference type="Proteomes" id="UP001499909"/>
    </source>
</evidence>
<dbReference type="RefSeq" id="WP_345112979.1">
    <property type="nucleotide sequence ID" value="NZ_BAABDH010000036.1"/>
</dbReference>
<reference evidence="2" key="1">
    <citation type="journal article" date="2019" name="Int. J. Syst. Evol. Microbiol.">
        <title>The Global Catalogue of Microorganisms (GCM) 10K type strain sequencing project: providing services to taxonomists for standard genome sequencing and annotation.</title>
        <authorList>
            <consortium name="The Broad Institute Genomics Platform"/>
            <consortium name="The Broad Institute Genome Sequencing Center for Infectious Disease"/>
            <person name="Wu L."/>
            <person name="Ma J."/>
        </authorList>
    </citation>
    <scope>NUCLEOTIDE SEQUENCE [LARGE SCALE GENOMIC DNA]</scope>
    <source>
        <strain evidence="2">JCM 17214</strain>
    </source>
</reference>
<accession>A0ABP7N489</accession>
<evidence type="ECO:0008006" key="3">
    <source>
        <dbReference type="Google" id="ProtNLM"/>
    </source>
</evidence>
<dbReference type="EMBL" id="BAABDH010000036">
    <property type="protein sequence ID" value="GAA3935181.1"/>
    <property type="molecule type" value="Genomic_DNA"/>
</dbReference>
<organism evidence="1 2">
    <name type="scientific">Hymenobacter algoricola</name>
    <dbReference type="NCBI Taxonomy" id="486267"/>
    <lineage>
        <taxon>Bacteria</taxon>
        <taxon>Pseudomonadati</taxon>
        <taxon>Bacteroidota</taxon>
        <taxon>Cytophagia</taxon>
        <taxon>Cytophagales</taxon>
        <taxon>Hymenobacteraceae</taxon>
        <taxon>Hymenobacter</taxon>
    </lineage>
</organism>
<comment type="caution">
    <text evidence="1">The sequence shown here is derived from an EMBL/GenBank/DDBJ whole genome shotgun (WGS) entry which is preliminary data.</text>
</comment>